<keyword evidence="1" id="KW-0812">Transmembrane</keyword>
<protein>
    <submittedName>
        <fullName evidence="3">DUF3592 domain-containing protein</fullName>
    </submittedName>
</protein>
<sequence>MNKTSRRNQLRLVLIGSGIFLVICGWSMLNQGYKSVYGIDRWLQIDAIVVESEIETVSMHNQSSSGPSSITGWKPSITYRYRIGGKEYESSRYTIMPYESTDYNKIASIVSSYPIGSTCTVYVNPDNPSEAVLSRSDQKPSMLLVIIGSLLVIIGIAMIVLSASFSWISIRTSSK</sequence>
<feature type="transmembrane region" description="Helical" evidence="1">
    <location>
        <begin position="142"/>
        <end position="168"/>
    </location>
</feature>
<dbReference type="Proteomes" id="UP000886355">
    <property type="component" value="Unassembled WGS sequence"/>
</dbReference>
<dbReference type="EMBL" id="DQZW01000316">
    <property type="protein sequence ID" value="HDL90567.1"/>
    <property type="molecule type" value="Genomic_DNA"/>
</dbReference>
<dbReference type="Pfam" id="PF12158">
    <property type="entry name" value="DUF3592"/>
    <property type="match status" value="1"/>
</dbReference>
<keyword evidence="1" id="KW-0472">Membrane</keyword>
<feature type="domain" description="DUF3592" evidence="2">
    <location>
        <begin position="48"/>
        <end position="136"/>
    </location>
</feature>
<evidence type="ECO:0000256" key="1">
    <source>
        <dbReference type="SAM" id="Phobius"/>
    </source>
</evidence>
<dbReference type="AlphaFoldDB" id="A0A7C1AMH3"/>
<keyword evidence="1" id="KW-1133">Transmembrane helix</keyword>
<evidence type="ECO:0000313" key="3">
    <source>
        <dbReference type="EMBL" id="HDL90567.1"/>
    </source>
</evidence>
<name>A0A7C1AMH3_9BACT</name>
<proteinExistence type="predicted"/>
<dbReference type="InterPro" id="IPR021994">
    <property type="entry name" value="DUF3592"/>
</dbReference>
<organism evidence="3">
    <name type="scientific">Thermodesulforhabdus norvegica</name>
    <dbReference type="NCBI Taxonomy" id="39841"/>
    <lineage>
        <taxon>Bacteria</taxon>
        <taxon>Pseudomonadati</taxon>
        <taxon>Thermodesulfobacteriota</taxon>
        <taxon>Syntrophobacteria</taxon>
        <taxon>Syntrophobacterales</taxon>
        <taxon>Thermodesulforhabdaceae</taxon>
        <taxon>Thermodesulforhabdus</taxon>
    </lineage>
</organism>
<reference evidence="3" key="1">
    <citation type="journal article" date="2020" name="mSystems">
        <title>Genome- and Community-Level Interaction Insights into Carbon Utilization and Element Cycling Functions of Hydrothermarchaeota in Hydrothermal Sediment.</title>
        <authorList>
            <person name="Zhou Z."/>
            <person name="Liu Y."/>
            <person name="Xu W."/>
            <person name="Pan J."/>
            <person name="Luo Z.H."/>
            <person name="Li M."/>
        </authorList>
    </citation>
    <scope>NUCLEOTIDE SEQUENCE [LARGE SCALE GENOMIC DNA]</scope>
    <source>
        <strain evidence="3">HyVt-19</strain>
    </source>
</reference>
<evidence type="ECO:0000259" key="2">
    <source>
        <dbReference type="Pfam" id="PF12158"/>
    </source>
</evidence>
<gene>
    <name evidence="3" type="ORF">ENG14_06660</name>
</gene>
<accession>A0A7C1AMH3</accession>
<feature type="transmembrane region" description="Helical" evidence="1">
    <location>
        <begin position="12"/>
        <end position="29"/>
    </location>
</feature>
<comment type="caution">
    <text evidence="3">The sequence shown here is derived from an EMBL/GenBank/DDBJ whole genome shotgun (WGS) entry which is preliminary data.</text>
</comment>